<comment type="subunit">
    <text evidence="24">Homodimer. Interacts with lysosomal protein GLMP (via lumenal domain); the interaction starts while both proteins are still in the endoplasmic reticulum and is required for stabilization of MFSD1 in lysosomes but has no direct effect on its targeting to lysosomes or transporter activity.</text>
</comment>
<feature type="transmembrane region" description="Helical" evidence="25">
    <location>
        <begin position="260"/>
        <end position="279"/>
    </location>
</feature>
<evidence type="ECO:0000256" key="16">
    <source>
        <dbReference type="ARBA" id="ARBA00044900"/>
    </source>
</evidence>
<evidence type="ECO:0000256" key="4">
    <source>
        <dbReference type="ARBA" id="ARBA00022692"/>
    </source>
</evidence>
<evidence type="ECO:0000256" key="6">
    <source>
        <dbReference type="ARBA" id="ARBA00023136"/>
    </source>
</evidence>
<sequence>MNTTPNSTVQRSTEKAFIIAWVFGLIFYFLEYVIRSSPAVMIAELSKAFGVNALGVSTILGTYYYTYSATSLIAGVALDRYGAKAPIAIGIGILAVGCTLFALPVIIAGDAGRMLQGAGSAFAFTGCVYLASHGFAAKYIATAIGLTQCVGMLGGSAGQFLVGPIIHNGLSVHTFWVIMGITCAVIALLLYFTTPHEDKTKERHSSILSIVDPYKIVFTNLQSYLSGALSGLLFAPTTIFAMTWGVAFLQQDRSYNYHDAVLTCSMVLLGWVIGCPLLGWVSDRIRRRKPVLSGGILVMMLSFAQIVFFPGLLPATITMFIFGTASGAAMIPYTIIKEANPDQVKGSATGAINFLTFSVTAFLGPVFASRYGKNLMAAPDPAQHFRNAGVFLLMITAAALVISLIIKETGPASKEK</sequence>
<feature type="transmembrane region" description="Helical" evidence="25">
    <location>
        <begin position="114"/>
        <end position="132"/>
    </location>
</feature>
<accession>A0A494VTF0</accession>
<evidence type="ECO:0000256" key="3">
    <source>
        <dbReference type="ARBA" id="ARBA00022448"/>
    </source>
</evidence>
<evidence type="ECO:0000313" key="28">
    <source>
        <dbReference type="Proteomes" id="UP000270046"/>
    </source>
</evidence>
<keyword evidence="7" id="KW-0458">Lysosome</keyword>
<feature type="transmembrane region" description="Helical" evidence="25">
    <location>
        <begin position="291"/>
        <end position="309"/>
    </location>
</feature>
<dbReference type="SUPFAM" id="SSF103473">
    <property type="entry name" value="MFS general substrate transporter"/>
    <property type="match status" value="1"/>
</dbReference>
<feature type="transmembrane region" description="Helical" evidence="25">
    <location>
        <begin position="315"/>
        <end position="336"/>
    </location>
</feature>
<comment type="function">
    <text evidence="23">Lysosomal dipeptide uniporter that selectively exports lysine, arginine or histidine-containing dipeptides with a net positive charge from the lysosome lumen into the cytosol. Could play a role in a specific type of protein O-glycosylation indirectly regulating macrophages migration and tissue invasion. Also essential for liver homeostasis.</text>
</comment>
<dbReference type="InterPro" id="IPR052187">
    <property type="entry name" value="MFSD1"/>
</dbReference>
<dbReference type="PROSITE" id="PS50850">
    <property type="entry name" value="MFS"/>
    <property type="match status" value="1"/>
</dbReference>
<evidence type="ECO:0000256" key="24">
    <source>
        <dbReference type="ARBA" id="ARBA00046376"/>
    </source>
</evidence>
<comment type="catalytic activity">
    <reaction evidence="15">
        <text>L-arginyl-L-alpha-amino acid(out) = L-arginyl-L-alpha-amino acid(in)</text>
        <dbReference type="Rhea" id="RHEA:79371"/>
        <dbReference type="ChEBI" id="CHEBI:84315"/>
    </reaction>
</comment>
<comment type="subcellular location">
    <subcellularLocation>
        <location evidence="1">Lysosome membrane</location>
        <topology evidence="1">Multi-pass membrane protein</topology>
    </subcellularLocation>
</comment>
<dbReference type="Pfam" id="PF07690">
    <property type="entry name" value="MFS_1"/>
    <property type="match status" value="1"/>
</dbReference>
<comment type="catalytic activity">
    <reaction evidence="13">
        <text>L-alpha-aminoacyl-L-lysine(out) = L-alpha-aminoacyl-L-lysine(in)</text>
        <dbReference type="Rhea" id="RHEA:79383"/>
        <dbReference type="ChEBI" id="CHEBI:229966"/>
    </reaction>
</comment>
<reference evidence="27 28" key="1">
    <citation type="submission" date="2018-10" db="EMBL/GenBank/DDBJ databases">
        <title>Genome sequencing of Mucilaginibacter sp. HYN0043.</title>
        <authorList>
            <person name="Kim M."/>
            <person name="Yi H."/>
        </authorList>
    </citation>
    <scope>NUCLEOTIDE SEQUENCE [LARGE SCALE GENOMIC DNA]</scope>
    <source>
        <strain evidence="27 28">HYN0043</strain>
    </source>
</reference>
<feature type="domain" description="Major facilitator superfamily (MFS) profile" evidence="26">
    <location>
        <begin position="16"/>
        <end position="414"/>
    </location>
</feature>
<evidence type="ECO:0000256" key="15">
    <source>
        <dbReference type="ARBA" id="ARBA00044899"/>
    </source>
</evidence>
<evidence type="ECO:0000256" key="25">
    <source>
        <dbReference type="SAM" id="Phobius"/>
    </source>
</evidence>
<evidence type="ECO:0000256" key="20">
    <source>
        <dbReference type="ARBA" id="ARBA00044924"/>
    </source>
</evidence>
<comment type="catalytic activity">
    <reaction evidence="12">
        <text>L-lysyl-L-alpha-amino acid(out) = L-lysyl-L-alpha-amino acid(in)</text>
        <dbReference type="Rhea" id="RHEA:79387"/>
        <dbReference type="ChEBI" id="CHEBI:229965"/>
    </reaction>
</comment>
<dbReference type="InterPro" id="IPR011701">
    <property type="entry name" value="MFS"/>
</dbReference>
<feature type="transmembrane region" description="Helical" evidence="25">
    <location>
        <begin position="224"/>
        <end position="248"/>
    </location>
</feature>
<feature type="transmembrane region" description="Helical" evidence="25">
    <location>
        <begin position="16"/>
        <end position="34"/>
    </location>
</feature>
<keyword evidence="28" id="KW-1185">Reference proteome</keyword>
<dbReference type="RefSeq" id="WP_119407941.1">
    <property type="nucleotide sequence ID" value="NZ_CP032869.1"/>
</dbReference>
<evidence type="ECO:0000256" key="18">
    <source>
        <dbReference type="ARBA" id="ARBA00044912"/>
    </source>
</evidence>
<evidence type="ECO:0000256" key="17">
    <source>
        <dbReference type="ARBA" id="ARBA00044903"/>
    </source>
</evidence>
<dbReference type="PANTHER" id="PTHR23512">
    <property type="entry name" value="MAJOR FACILITATOR SUPERFAMILY DOMAIN-CONTAINING PROTEIN 1"/>
    <property type="match status" value="1"/>
</dbReference>
<evidence type="ECO:0000256" key="13">
    <source>
        <dbReference type="ARBA" id="ARBA00044893"/>
    </source>
</evidence>
<dbReference type="InterPro" id="IPR020846">
    <property type="entry name" value="MFS_dom"/>
</dbReference>
<evidence type="ECO:0000256" key="1">
    <source>
        <dbReference type="ARBA" id="ARBA00004155"/>
    </source>
</evidence>
<dbReference type="Proteomes" id="UP000270046">
    <property type="component" value="Chromosome"/>
</dbReference>
<evidence type="ECO:0000256" key="23">
    <source>
        <dbReference type="ARBA" id="ARBA00045709"/>
    </source>
</evidence>
<evidence type="ECO:0000313" key="27">
    <source>
        <dbReference type="EMBL" id="AYL94222.1"/>
    </source>
</evidence>
<comment type="catalytic activity">
    <reaction evidence="20">
        <text>L-lysyl-glycine(out) = L-lysyl-glycine(in)</text>
        <dbReference type="Rhea" id="RHEA:79407"/>
        <dbReference type="ChEBI" id="CHEBI:191202"/>
    </reaction>
</comment>
<dbReference type="GO" id="GO:0022857">
    <property type="term" value="F:transmembrane transporter activity"/>
    <property type="evidence" value="ECO:0007669"/>
    <property type="project" value="InterPro"/>
</dbReference>
<dbReference type="KEGG" id="muh:HYN43_002445"/>
<feature type="transmembrane region" description="Helical" evidence="25">
    <location>
        <begin position="139"/>
        <end position="162"/>
    </location>
</feature>
<comment type="catalytic activity">
    <reaction evidence="18">
        <text>L-histidyl-L-alpha-amino acid(out) = L-histidyl-L-alpha-amino acid(in)</text>
        <dbReference type="Rhea" id="RHEA:79379"/>
        <dbReference type="ChEBI" id="CHEBI:229964"/>
    </reaction>
</comment>
<dbReference type="InterPro" id="IPR036259">
    <property type="entry name" value="MFS_trans_sf"/>
</dbReference>
<dbReference type="CDD" id="cd06174">
    <property type="entry name" value="MFS"/>
    <property type="match status" value="1"/>
</dbReference>
<dbReference type="EMBL" id="CP032869">
    <property type="protein sequence ID" value="AYL94222.1"/>
    <property type="molecule type" value="Genomic_DNA"/>
</dbReference>
<keyword evidence="3" id="KW-0813">Transport</keyword>
<dbReference type="GO" id="GO:0005765">
    <property type="term" value="C:lysosomal membrane"/>
    <property type="evidence" value="ECO:0007669"/>
    <property type="project" value="UniProtKB-SubCell"/>
</dbReference>
<comment type="catalytic activity">
    <reaction evidence="16">
        <text>L-lysyl-L-lysine(out) = L-lysyl-L-lysine(in)</text>
        <dbReference type="Rhea" id="RHEA:79403"/>
        <dbReference type="ChEBI" id="CHEBI:229956"/>
    </reaction>
</comment>
<feature type="transmembrane region" description="Helical" evidence="25">
    <location>
        <begin position="174"/>
        <end position="193"/>
    </location>
</feature>
<proteinExistence type="inferred from homology"/>
<comment type="catalytic activity">
    <reaction evidence="19">
        <text>L-alanyl-L-lysine(out) = L-alanyl-L-lysine(in)</text>
        <dbReference type="Rhea" id="RHEA:79415"/>
        <dbReference type="ChEBI" id="CHEBI:192470"/>
    </reaction>
</comment>
<keyword evidence="6 25" id="KW-0472">Membrane</keyword>
<gene>
    <name evidence="27" type="ORF">HYN43_002445</name>
</gene>
<evidence type="ECO:0000256" key="22">
    <source>
        <dbReference type="ARBA" id="ARBA00045018"/>
    </source>
</evidence>
<evidence type="ECO:0000256" key="5">
    <source>
        <dbReference type="ARBA" id="ARBA00022989"/>
    </source>
</evidence>
<name>A0A494VTF0_9SPHI</name>
<comment type="catalytic activity">
    <reaction evidence="14">
        <text>L-aspartyl-L-lysine(out) = L-aspartyl-L-lysine(in)</text>
        <dbReference type="Rhea" id="RHEA:79411"/>
        <dbReference type="ChEBI" id="CHEBI:229953"/>
    </reaction>
</comment>
<dbReference type="Gene3D" id="1.20.1250.20">
    <property type="entry name" value="MFS general substrate transporter like domains"/>
    <property type="match status" value="2"/>
</dbReference>
<protein>
    <recommendedName>
        <fullName evidence="21">Lysosomal dipeptide transporter MFSD1</fullName>
    </recommendedName>
    <alternativeName>
        <fullName evidence="22">Major facilitator superfamily domain-containing protein 1</fullName>
    </alternativeName>
</protein>
<feature type="transmembrane region" description="Helical" evidence="25">
    <location>
        <begin position="388"/>
        <end position="406"/>
    </location>
</feature>
<feature type="transmembrane region" description="Helical" evidence="25">
    <location>
        <begin position="348"/>
        <end position="368"/>
    </location>
</feature>
<comment type="catalytic activity">
    <reaction evidence="11">
        <text>L-alpha-aminoacyl-L-histidine(out) = L-alpha-aminoacyl-L-histidine(in)</text>
        <dbReference type="Rhea" id="RHEA:79375"/>
        <dbReference type="ChEBI" id="CHEBI:229967"/>
    </reaction>
</comment>
<evidence type="ECO:0000256" key="11">
    <source>
        <dbReference type="ARBA" id="ARBA00044884"/>
    </source>
</evidence>
<evidence type="ECO:0000256" key="21">
    <source>
        <dbReference type="ARBA" id="ARBA00044985"/>
    </source>
</evidence>
<evidence type="ECO:0000256" key="9">
    <source>
        <dbReference type="ARBA" id="ARBA00044878"/>
    </source>
</evidence>
<evidence type="ECO:0000259" key="26">
    <source>
        <dbReference type="PROSITE" id="PS50850"/>
    </source>
</evidence>
<evidence type="ECO:0000256" key="19">
    <source>
        <dbReference type="ARBA" id="ARBA00044919"/>
    </source>
</evidence>
<comment type="catalytic activity">
    <reaction evidence="9">
        <text>L-histidyl-glycine(out) = L-histidyl-glycine(in)</text>
        <dbReference type="Rhea" id="RHEA:79395"/>
        <dbReference type="ChEBI" id="CHEBI:229957"/>
    </reaction>
</comment>
<comment type="similarity">
    <text evidence="2">Belongs to the major facilitator superfamily.</text>
</comment>
<feature type="transmembrane region" description="Helical" evidence="25">
    <location>
        <begin position="54"/>
        <end position="78"/>
    </location>
</feature>
<dbReference type="AlphaFoldDB" id="A0A494VTF0"/>
<evidence type="ECO:0000256" key="14">
    <source>
        <dbReference type="ARBA" id="ARBA00044898"/>
    </source>
</evidence>
<keyword evidence="4 25" id="KW-0812">Transmembrane</keyword>
<dbReference type="OrthoDB" id="5620971at2"/>
<evidence type="ECO:0000256" key="2">
    <source>
        <dbReference type="ARBA" id="ARBA00008335"/>
    </source>
</evidence>
<comment type="catalytic activity">
    <reaction evidence="10">
        <text>L-alpha-aminoacyl-L-arginine(out) = L-alpha-aminoacyl-L-arginine(in)</text>
        <dbReference type="Rhea" id="RHEA:79367"/>
        <dbReference type="ChEBI" id="CHEBI:229968"/>
    </reaction>
</comment>
<comment type="catalytic activity">
    <reaction evidence="8">
        <text>L-lysyl-L-alanine(out) = L-lysyl-L-alanine(in)</text>
        <dbReference type="Rhea" id="RHEA:79399"/>
        <dbReference type="ChEBI" id="CHEBI:229954"/>
    </reaction>
</comment>
<evidence type="ECO:0000256" key="8">
    <source>
        <dbReference type="ARBA" id="ARBA00044876"/>
    </source>
</evidence>
<dbReference type="PANTHER" id="PTHR23512:SF3">
    <property type="entry name" value="MAJOR FACILITATOR SUPERFAMILY DOMAIN-CONTAINING PROTEIN 1"/>
    <property type="match status" value="1"/>
</dbReference>
<feature type="transmembrane region" description="Helical" evidence="25">
    <location>
        <begin position="85"/>
        <end position="108"/>
    </location>
</feature>
<evidence type="ECO:0000256" key="10">
    <source>
        <dbReference type="ARBA" id="ARBA00044881"/>
    </source>
</evidence>
<evidence type="ECO:0000256" key="7">
    <source>
        <dbReference type="ARBA" id="ARBA00023228"/>
    </source>
</evidence>
<evidence type="ECO:0000256" key="12">
    <source>
        <dbReference type="ARBA" id="ARBA00044891"/>
    </source>
</evidence>
<organism evidence="27 28">
    <name type="scientific">Mucilaginibacter celer</name>
    <dbReference type="NCBI Taxonomy" id="2305508"/>
    <lineage>
        <taxon>Bacteria</taxon>
        <taxon>Pseudomonadati</taxon>
        <taxon>Bacteroidota</taxon>
        <taxon>Sphingobacteriia</taxon>
        <taxon>Sphingobacteriales</taxon>
        <taxon>Sphingobacteriaceae</taxon>
        <taxon>Mucilaginibacter</taxon>
    </lineage>
</organism>
<keyword evidence="5 25" id="KW-1133">Transmembrane helix</keyword>
<comment type="catalytic activity">
    <reaction evidence="17">
        <text>L-arginyl-glycine(out) = L-arginyl-glycine(in)</text>
        <dbReference type="Rhea" id="RHEA:79391"/>
        <dbReference type="ChEBI" id="CHEBI:229955"/>
    </reaction>
</comment>